<feature type="transmembrane region" description="Helical" evidence="1">
    <location>
        <begin position="29"/>
        <end position="51"/>
    </location>
</feature>
<gene>
    <name evidence="2" type="ORF">FG384_19595</name>
</gene>
<keyword evidence="1" id="KW-0472">Membrane</keyword>
<dbReference type="Proteomes" id="UP000316626">
    <property type="component" value="Unassembled WGS sequence"/>
</dbReference>
<dbReference type="EMBL" id="VDGI01000067">
    <property type="protein sequence ID" value="TQR14692.1"/>
    <property type="molecule type" value="Genomic_DNA"/>
</dbReference>
<accession>A0A544TB55</accession>
<evidence type="ECO:0000313" key="3">
    <source>
        <dbReference type="Proteomes" id="UP000316626"/>
    </source>
</evidence>
<protein>
    <submittedName>
        <fullName evidence="2">Uncharacterized protein</fullName>
    </submittedName>
</protein>
<evidence type="ECO:0000313" key="2">
    <source>
        <dbReference type="EMBL" id="TQR14692.1"/>
    </source>
</evidence>
<comment type="caution">
    <text evidence="2">The sequence shown here is derived from an EMBL/GenBank/DDBJ whole genome shotgun (WGS) entry which is preliminary data.</text>
</comment>
<keyword evidence="1" id="KW-1133">Transmembrane helix</keyword>
<keyword evidence="3" id="KW-1185">Reference proteome</keyword>
<reference evidence="2 3" key="1">
    <citation type="submission" date="2019-06" db="EMBL/GenBank/DDBJ databases">
        <title>Psychrobacillus vulpis sp. nov., a new species isolated from feces of a red fox that inhabits in The Tablas de Daimiel Natural Park, Albacete, Spain.</title>
        <authorList>
            <person name="Rodriguez M."/>
            <person name="Reina J.C."/>
            <person name="Bejar V."/>
            <person name="Llamas I."/>
        </authorList>
    </citation>
    <scope>NUCLEOTIDE SEQUENCE [LARGE SCALE GENOMIC DNA]</scope>
    <source>
        <strain evidence="2 3">Z8</strain>
    </source>
</reference>
<proteinExistence type="predicted"/>
<sequence length="150" mass="17320">MNTAYKCSVVINFTNGDVRIEVLGDGQKFSFISGLGFIALPELFLALSNLYKREANRSKVDYYGNYDYYYFSSDGTSLQVEHIAPYTDEIFYYIFNLKQYVIAVDKGFSEYLQLHRREGSLPLNQEDRLNPLGGNVIKYYNEFSLLINGH</sequence>
<name>A0A544TB55_9BACI</name>
<organism evidence="2 3">
    <name type="scientific">Psychrobacillus vulpis</name>
    <dbReference type="NCBI Taxonomy" id="2325572"/>
    <lineage>
        <taxon>Bacteria</taxon>
        <taxon>Bacillati</taxon>
        <taxon>Bacillota</taxon>
        <taxon>Bacilli</taxon>
        <taxon>Bacillales</taxon>
        <taxon>Bacillaceae</taxon>
        <taxon>Psychrobacillus</taxon>
    </lineage>
</organism>
<dbReference type="RefSeq" id="WP_142644354.1">
    <property type="nucleotide sequence ID" value="NZ_VDGI01000067.1"/>
</dbReference>
<keyword evidence="1" id="KW-0812">Transmembrane</keyword>
<dbReference type="AlphaFoldDB" id="A0A544TB55"/>
<evidence type="ECO:0000256" key="1">
    <source>
        <dbReference type="SAM" id="Phobius"/>
    </source>
</evidence>
<dbReference type="OrthoDB" id="2451723at2"/>